<feature type="region of interest" description="Disordered" evidence="1">
    <location>
        <begin position="44"/>
        <end position="68"/>
    </location>
</feature>
<comment type="caution">
    <text evidence="2">The sequence shown here is derived from an EMBL/GenBank/DDBJ whole genome shotgun (WGS) entry which is preliminary data.</text>
</comment>
<feature type="region of interest" description="Disordered" evidence="1">
    <location>
        <begin position="367"/>
        <end position="397"/>
    </location>
</feature>
<evidence type="ECO:0000256" key="1">
    <source>
        <dbReference type="SAM" id="MobiDB-lite"/>
    </source>
</evidence>
<dbReference type="Proteomes" id="UP001305647">
    <property type="component" value="Unassembled WGS sequence"/>
</dbReference>
<dbReference type="AlphaFoldDB" id="A0AAN6SWB1"/>
<dbReference type="EMBL" id="MU863727">
    <property type="protein sequence ID" value="KAK4096235.1"/>
    <property type="molecule type" value="Genomic_DNA"/>
</dbReference>
<dbReference type="PANTHER" id="PTHR47685">
    <property type="entry name" value="MAGNESIUM TRANSPORT PROTEIN CORA"/>
    <property type="match status" value="1"/>
</dbReference>
<gene>
    <name evidence="2" type="ORF">N658DRAFT_562570</name>
</gene>
<keyword evidence="3" id="KW-1185">Reference proteome</keyword>
<protein>
    <submittedName>
        <fullName evidence="2">Uncharacterized protein</fullName>
    </submittedName>
</protein>
<dbReference type="GO" id="GO:0015087">
    <property type="term" value="F:cobalt ion transmembrane transporter activity"/>
    <property type="evidence" value="ECO:0007669"/>
    <property type="project" value="TreeGrafter"/>
</dbReference>
<feature type="compositionally biased region" description="Polar residues" evidence="1">
    <location>
        <begin position="367"/>
        <end position="380"/>
    </location>
</feature>
<sequence>MSEDETRNPIMQPTEDNVVSYFHLPINNMVWVEEVIARYYHEKRPGSDGVSHKSGSRRAPSKTDTVLQPGYWRGQQNFEVDSEIHARHMRPFCSGISVDPVASEPNPRSMVLFMPYLHWEPDRGRKRVAEIAKEANKHNLTSISDVVYRAKNCGGMQAEKVMRYGGDVWWCRRKRWQTGASGLGRKVWKPKVGPPQQKPIQPSHRDLRPRGPHVGSSQPEPLVLGRVERKKALGQLLRAAAALLKTMDSRTLDQAYYGEGRHAFQCLQHEIVRKSADQSIFAFVPADNEEARSPRLFAKSLSRLSSSPALTDEHFRPAIPILVFSAAGIQLSVHIAPCRIPQTPDSGSRFSVALPWEMPCAVRPSSSLKCLGPSRQQSAPSPGHDNRGKNSPWRGDITAAGPGTSAIVCGVVCLRGSSLHDKDKGMLLVWGATQVSSSLFIRRKGRHGSSIKLTGNWWTLGSPRPIWYTALYPWTPAGPGTGSPSTMDEELTDFASVQKCLARCCDEFACLAEAGGLVRHPDGSCERTWHGEGREPVLVKATIKPVVFLGREVMDITVTTAPTDGP</sequence>
<dbReference type="GO" id="GO:0015099">
    <property type="term" value="F:nickel cation transmembrane transporter activity"/>
    <property type="evidence" value="ECO:0007669"/>
    <property type="project" value="TreeGrafter"/>
</dbReference>
<reference evidence="2" key="1">
    <citation type="journal article" date="2023" name="Mol. Phylogenet. Evol.">
        <title>Genome-scale phylogeny and comparative genomics of the fungal order Sordariales.</title>
        <authorList>
            <person name="Hensen N."/>
            <person name="Bonometti L."/>
            <person name="Westerberg I."/>
            <person name="Brannstrom I.O."/>
            <person name="Guillou S."/>
            <person name="Cros-Aarteil S."/>
            <person name="Calhoun S."/>
            <person name="Haridas S."/>
            <person name="Kuo A."/>
            <person name="Mondo S."/>
            <person name="Pangilinan J."/>
            <person name="Riley R."/>
            <person name="LaButti K."/>
            <person name="Andreopoulos B."/>
            <person name="Lipzen A."/>
            <person name="Chen C."/>
            <person name="Yan M."/>
            <person name="Daum C."/>
            <person name="Ng V."/>
            <person name="Clum A."/>
            <person name="Steindorff A."/>
            <person name="Ohm R.A."/>
            <person name="Martin F."/>
            <person name="Silar P."/>
            <person name="Natvig D.O."/>
            <person name="Lalanne C."/>
            <person name="Gautier V."/>
            <person name="Ament-Velasquez S.L."/>
            <person name="Kruys A."/>
            <person name="Hutchinson M.I."/>
            <person name="Powell A.J."/>
            <person name="Barry K."/>
            <person name="Miller A.N."/>
            <person name="Grigoriev I.V."/>
            <person name="Debuchy R."/>
            <person name="Gladieux P."/>
            <person name="Hiltunen Thoren M."/>
            <person name="Johannesson H."/>
        </authorList>
    </citation>
    <scope>NUCLEOTIDE SEQUENCE</scope>
    <source>
        <strain evidence="2">CBS 757.83</strain>
    </source>
</reference>
<dbReference type="PANTHER" id="PTHR47685:SF1">
    <property type="entry name" value="MAGNESIUM TRANSPORT PROTEIN CORA"/>
    <property type="match status" value="1"/>
</dbReference>
<evidence type="ECO:0000313" key="2">
    <source>
        <dbReference type="EMBL" id="KAK4096235.1"/>
    </source>
</evidence>
<evidence type="ECO:0000313" key="3">
    <source>
        <dbReference type="Proteomes" id="UP001305647"/>
    </source>
</evidence>
<accession>A0AAN6SWB1</accession>
<organism evidence="2 3">
    <name type="scientific">Parathielavia hyrcaniae</name>
    <dbReference type="NCBI Taxonomy" id="113614"/>
    <lineage>
        <taxon>Eukaryota</taxon>
        <taxon>Fungi</taxon>
        <taxon>Dikarya</taxon>
        <taxon>Ascomycota</taxon>
        <taxon>Pezizomycotina</taxon>
        <taxon>Sordariomycetes</taxon>
        <taxon>Sordariomycetidae</taxon>
        <taxon>Sordariales</taxon>
        <taxon>Chaetomiaceae</taxon>
        <taxon>Parathielavia</taxon>
    </lineage>
</organism>
<feature type="region of interest" description="Disordered" evidence="1">
    <location>
        <begin position="185"/>
        <end position="220"/>
    </location>
</feature>
<dbReference type="GO" id="GO:0015095">
    <property type="term" value="F:magnesium ion transmembrane transporter activity"/>
    <property type="evidence" value="ECO:0007669"/>
    <property type="project" value="TreeGrafter"/>
</dbReference>
<proteinExistence type="predicted"/>
<reference evidence="2" key="2">
    <citation type="submission" date="2023-05" db="EMBL/GenBank/DDBJ databases">
        <authorList>
            <consortium name="Lawrence Berkeley National Laboratory"/>
            <person name="Steindorff A."/>
            <person name="Hensen N."/>
            <person name="Bonometti L."/>
            <person name="Westerberg I."/>
            <person name="Brannstrom I.O."/>
            <person name="Guillou S."/>
            <person name="Cros-Aarteil S."/>
            <person name="Calhoun S."/>
            <person name="Haridas S."/>
            <person name="Kuo A."/>
            <person name="Mondo S."/>
            <person name="Pangilinan J."/>
            <person name="Riley R."/>
            <person name="Labutti K."/>
            <person name="Andreopoulos B."/>
            <person name="Lipzen A."/>
            <person name="Chen C."/>
            <person name="Yanf M."/>
            <person name="Daum C."/>
            <person name="Ng V."/>
            <person name="Clum A."/>
            <person name="Ohm R."/>
            <person name="Martin F."/>
            <person name="Silar P."/>
            <person name="Natvig D."/>
            <person name="Lalanne C."/>
            <person name="Gautier V."/>
            <person name="Ament-Velasquez S.L."/>
            <person name="Kruys A."/>
            <person name="Hutchinson M.I."/>
            <person name="Powell A.J."/>
            <person name="Barry K."/>
            <person name="Miller A.N."/>
            <person name="Grigoriev I.V."/>
            <person name="Debuchy R."/>
            <person name="Gladieux P."/>
            <person name="Thoren M.H."/>
            <person name="Johannesson H."/>
        </authorList>
    </citation>
    <scope>NUCLEOTIDE SEQUENCE</scope>
    <source>
        <strain evidence="2">CBS 757.83</strain>
    </source>
</reference>
<name>A0AAN6SWB1_9PEZI</name>
<dbReference type="InterPro" id="IPR050829">
    <property type="entry name" value="CorA_MIT"/>
</dbReference>